<dbReference type="InterPro" id="IPR037066">
    <property type="entry name" value="Plug_dom_sf"/>
</dbReference>
<dbReference type="Gene3D" id="2.170.130.10">
    <property type="entry name" value="TonB-dependent receptor, plug domain"/>
    <property type="match status" value="1"/>
</dbReference>
<dbReference type="PANTHER" id="PTHR30069:SF42">
    <property type="entry name" value="FERRIC AEROBACTIN RECEPTOR"/>
    <property type="match status" value="1"/>
</dbReference>
<keyword evidence="12" id="KW-0675">Receptor</keyword>
<keyword evidence="2 8" id="KW-0813">Transport</keyword>
<dbReference type="GO" id="GO:0009279">
    <property type="term" value="C:cell outer membrane"/>
    <property type="evidence" value="ECO:0007669"/>
    <property type="project" value="UniProtKB-SubCell"/>
</dbReference>
<dbReference type="Proteomes" id="UP001155483">
    <property type="component" value="Unassembled WGS sequence"/>
</dbReference>
<feature type="domain" description="TonB-dependent receptor-like beta-barrel" evidence="10">
    <location>
        <begin position="324"/>
        <end position="739"/>
    </location>
</feature>
<evidence type="ECO:0000256" key="3">
    <source>
        <dbReference type="ARBA" id="ARBA00022452"/>
    </source>
</evidence>
<keyword evidence="5 9" id="KW-0798">TonB box</keyword>
<keyword evidence="6 8" id="KW-0472">Membrane</keyword>
<dbReference type="PROSITE" id="PS52016">
    <property type="entry name" value="TONB_DEPENDENT_REC_3"/>
    <property type="match status" value="1"/>
</dbReference>
<evidence type="ECO:0000256" key="8">
    <source>
        <dbReference type="PROSITE-ProRule" id="PRU01360"/>
    </source>
</evidence>
<evidence type="ECO:0000256" key="5">
    <source>
        <dbReference type="ARBA" id="ARBA00023077"/>
    </source>
</evidence>
<dbReference type="InterPro" id="IPR000531">
    <property type="entry name" value="Beta-barrel_TonB"/>
</dbReference>
<dbReference type="InterPro" id="IPR012910">
    <property type="entry name" value="Plug_dom"/>
</dbReference>
<dbReference type="PANTHER" id="PTHR30069">
    <property type="entry name" value="TONB-DEPENDENT OUTER MEMBRANE RECEPTOR"/>
    <property type="match status" value="1"/>
</dbReference>
<name>A0A9X2XZK5_9BACT</name>
<evidence type="ECO:0000256" key="2">
    <source>
        <dbReference type="ARBA" id="ARBA00022448"/>
    </source>
</evidence>
<sequence>MRFTIVLLFISVFSVAVKAQSIKGRIIDEQDQPVPDASITIKGSFIGAVSDREGLFKISLKQPGTYTIIVQSVGYQPNEQVIDVQNSEAATSFTLVRAAGSLKEVTVTASRKAEVVDRTPASVQVVNEKQLQTQLLVSPNLSNILGQIVPSLAYSSNATSNTGQTLRGRTPLILIDGIPQSTPLRNGARDFRTIDPSVLQRVEVIKGATAVYGNGADGGVINYITLQPQTAKKFNAYSSIARTGMLAHADGTGGFRLNQHFTGKAGKIDYAVAGLYEKTGEYKDAKGGIISPVYGLGETDIVNVFSKLGINLNDKNRIEVMYNYFGSGQKSKYIQQIGKYGVTPTIGVEGETKGEKEGTRYNHNAYVKFLSKKLFLNSTLETSVYGQKFYTVYGWSASFENGGQSTIRSDKKGVRSTINTPWSIGNSIRNEVLYGVDYMNDVTWQELTDGRIWVPKMDMNNLAPFVQLHSTIKDHWIFKAGYRLDQVKIDIPSFTQIKTSTTTGGKLINGGKLDFTASTFNFGLRYAKWELFKPFASFTQGFSMVDIGHYARGAKENDIANMNLEPIIANNYEVGFSSSVNKVSLNIAAFASTSKLGSTLIENNGFFEQQRAPERIYGIEGSIDVASIKSFLFGVGGVYMEGKADLNKNGNYDDAADAYLTGRRITAPKVTTYVKYVPNNRVLVHAEWLYSGDRKRFQPKTNGTYTFGEGPVNSYGIVNLSASYKTKKDIHFFGGIENLLNKDYYAAYAQWYAMNDYYIKSNGIRFNAGIGLKW</sequence>
<dbReference type="EMBL" id="JAOTIF010000023">
    <property type="protein sequence ID" value="MCU7551802.1"/>
    <property type="molecule type" value="Genomic_DNA"/>
</dbReference>
<dbReference type="Gene3D" id="2.40.170.20">
    <property type="entry name" value="TonB-dependent receptor, beta-barrel domain"/>
    <property type="match status" value="1"/>
</dbReference>
<comment type="subcellular location">
    <subcellularLocation>
        <location evidence="1 8">Cell outer membrane</location>
        <topology evidence="1 8">Multi-pass membrane protein</topology>
    </subcellularLocation>
</comment>
<dbReference type="Gene3D" id="2.60.40.1120">
    <property type="entry name" value="Carboxypeptidase-like, regulatory domain"/>
    <property type="match status" value="1"/>
</dbReference>
<dbReference type="GO" id="GO:0015344">
    <property type="term" value="F:siderophore uptake transmembrane transporter activity"/>
    <property type="evidence" value="ECO:0007669"/>
    <property type="project" value="TreeGrafter"/>
</dbReference>
<keyword evidence="4 8" id="KW-0812">Transmembrane</keyword>
<dbReference type="InterPro" id="IPR036942">
    <property type="entry name" value="Beta-barrel_TonB_sf"/>
</dbReference>
<keyword evidence="13" id="KW-1185">Reference proteome</keyword>
<reference evidence="12" key="2">
    <citation type="submission" date="2023-04" db="EMBL/GenBank/DDBJ databases">
        <title>Paracnuella aquatica gen. nov., sp. nov., a member of the family Chitinophagaceae isolated from a hot spring.</title>
        <authorList>
            <person name="Wang C."/>
        </authorList>
    </citation>
    <scope>NUCLEOTIDE SEQUENCE</scope>
    <source>
        <strain evidence="12">LB-8</strain>
    </source>
</reference>
<dbReference type="RefSeq" id="WP_279299239.1">
    <property type="nucleotide sequence ID" value="NZ_JAOTIF010000023.1"/>
</dbReference>
<evidence type="ECO:0000313" key="13">
    <source>
        <dbReference type="Proteomes" id="UP001155483"/>
    </source>
</evidence>
<dbReference type="Pfam" id="PF13715">
    <property type="entry name" value="CarbopepD_reg_2"/>
    <property type="match status" value="1"/>
</dbReference>
<organism evidence="12 13">
    <name type="scientific">Paraflavisolibacter caeni</name>
    <dbReference type="NCBI Taxonomy" id="2982496"/>
    <lineage>
        <taxon>Bacteria</taxon>
        <taxon>Pseudomonadati</taxon>
        <taxon>Bacteroidota</taxon>
        <taxon>Chitinophagia</taxon>
        <taxon>Chitinophagales</taxon>
        <taxon>Chitinophagaceae</taxon>
        <taxon>Paraflavisolibacter</taxon>
    </lineage>
</organism>
<evidence type="ECO:0000313" key="12">
    <source>
        <dbReference type="EMBL" id="MCU7551802.1"/>
    </source>
</evidence>
<reference evidence="12" key="1">
    <citation type="submission" date="2022-09" db="EMBL/GenBank/DDBJ databases">
        <authorList>
            <person name="Yuan C."/>
            <person name="Ke Z."/>
        </authorList>
    </citation>
    <scope>NUCLEOTIDE SEQUENCE</scope>
    <source>
        <strain evidence="12">LB-8</strain>
    </source>
</reference>
<evidence type="ECO:0000256" key="4">
    <source>
        <dbReference type="ARBA" id="ARBA00022692"/>
    </source>
</evidence>
<dbReference type="Pfam" id="PF07715">
    <property type="entry name" value="Plug"/>
    <property type="match status" value="1"/>
</dbReference>
<evidence type="ECO:0000256" key="7">
    <source>
        <dbReference type="ARBA" id="ARBA00023237"/>
    </source>
</evidence>
<dbReference type="GO" id="GO:0044718">
    <property type="term" value="P:siderophore transmembrane transport"/>
    <property type="evidence" value="ECO:0007669"/>
    <property type="project" value="TreeGrafter"/>
</dbReference>
<evidence type="ECO:0000259" key="10">
    <source>
        <dbReference type="Pfam" id="PF00593"/>
    </source>
</evidence>
<keyword evidence="3 8" id="KW-1134">Transmembrane beta strand</keyword>
<evidence type="ECO:0000259" key="11">
    <source>
        <dbReference type="Pfam" id="PF07715"/>
    </source>
</evidence>
<dbReference type="AlphaFoldDB" id="A0A9X2XZK5"/>
<proteinExistence type="inferred from homology"/>
<protein>
    <submittedName>
        <fullName evidence="12">TonB-dependent receptor</fullName>
    </submittedName>
</protein>
<evidence type="ECO:0000256" key="6">
    <source>
        <dbReference type="ARBA" id="ARBA00023136"/>
    </source>
</evidence>
<keyword evidence="7 8" id="KW-0998">Cell outer membrane</keyword>
<dbReference type="SUPFAM" id="SSF56935">
    <property type="entry name" value="Porins"/>
    <property type="match status" value="1"/>
</dbReference>
<accession>A0A9X2XZK5</accession>
<feature type="domain" description="TonB-dependent receptor plug" evidence="11">
    <location>
        <begin position="117"/>
        <end position="220"/>
    </location>
</feature>
<dbReference type="InterPro" id="IPR039426">
    <property type="entry name" value="TonB-dep_rcpt-like"/>
</dbReference>
<evidence type="ECO:0000256" key="1">
    <source>
        <dbReference type="ARBA" id="ARBA00004571"/>
    </source>
</evidence>
<comment type="similarity">
    <text evidence="8 9">Belongs to the TonB-dependent receptor family.</text>
</comment>
<dbReference type="Pfam" id="PF00593">
    <property type="entry name" value="TonB_dep_Rec_b-barrel"/>
    <property type="match status" value="1"/>
</dbReference>
<gene>
    <name evidence="12" type="ORF">OCK74_21965</name>
</gene>
<comment type="caution">
    <text evidence="12">The sequence shown here is derived from an EMBL/GenBank/DDBJ whole genome shotgun (WGS) entry which is preliminary data.</text>
</comment>
<evidence type="ECO:0000256" key="9">
    <source>
        <dbReference type="RuleBase" id="RU003357"/>
    </source>
</evidence>
<dbReference type="InterPro" id="IPR008969">
    <property type="entry name" value="CarboxyPept-like_regulatory"/>
</dbReference>
<dbReference type="SUPFAM" id="SSF49464">
    <property type="entry name" value="Carboxypeptidase regulatory domain-like"/>
    <property type="match status" value="1"/>
</dbReference>